<gene>
    <name evidence="5" type="ORF">ABS311_06600</name>
</gene>
<dbReference type="InterPro" id="IPR014395">
    <property type="entry name" value="Pen/GL7ACA/AHL_acylase"/>
</dbReference>
<dbReference type="Gene3D" id="3.60.20.10">
    <property type="entry name" value="Glutamine Phosphoribosylpyrophosphate, subunit 1, domain 1"/>
    <property type="match status" value="1"/>
</dbReference>
<keyword evidence="3" id="KW-0865">Zymogen</keyword>
<evidence type="ECO:0000313" key="5">
    <source>
        <dbReference type="EMBL" id="MER2491548.1"/>
    </source>
</evidence>
<dbReference type="PANTHER" id="PTHR34218:SF4">
    <property type="entry name" value="ACYL-HOMOSERINE LACTONE ACYLASE QUIP"/>
    <property type="match status" value="1"/>
</dbReference>
<dbReference type="Proteomes" id="UP001467690">
    <property type="component" value="Unassembled WGS sequence"/>
</dbReference>
<reference evidence="5 6" key="1">
    <citation type="submission" date="2024-06" db="EMBL/GenBank/DDBJ databases">
        <authorList>
            <person name="Chen R.Y."/>
        </authorList>
    </citation>
    <scope>NUCLEOTIDE SEQUENCE [LARGE SCALE GENOMIC DNA]</scope>
    <source>
        <strain evidence="5 6">D2</strain>
    </source>
</reference>
<comment type="subunit">
    <text evidence="4">Heterodimer of an alpha subunit and a beta subunit processed from the same precursor.</text>
</comment>
<dbReference type="InterPro" id="IPR029055">
    <property type="entry name" value="Ntn_hydrolases_N"/>
</dbReference>
<keyword evidence="6" id="KW-1185">Reference proteome</keyword>
<dbReference type="Gene3D" id="1.10.1400.10">
    <property type="match status" value="1"/>
</dbReference>
<keyword evidence="2 5" id="KW-0378">Hydrolase</keyword>
<accession>A0ABV1RF39</accession>
<dbReference type="InterPro" id="IPR002692">
    <property type="entry name" value="S45"/>
</dbReference>
<sequence length="771" mass="87153">MPKKDGQLALEHILDETFIQYDANGVAHIQAEEDLDAFFALGFAHAQNRLWQMEMNRKTASGQLSEILGASSLQSDIFMRTLRLQKNAERMWQNLPQREKKVLEHYVQGVNAGIKQLDLLPIEYLLYGFQPKAWTEVDSLLWMQLMTVQLSTNLSAELQRSELIQTVGLSKTNALMAKIADNRAIDRAAANILPTEYLSPKSYIGSNSWVVSGQHTGSGMPLLANDPHLTNSIPSIFYLADINTKQLKVSGATFPGLPFVVIGHNQNIAWGLTNMMADTQDAYLEKINPDNINQYEVDGEYLDMDVTVEQIKIKPGFLEKEKAPYSVVIRRTHRGPLLSDLQGSHNSYAYSLRWIGDEQQGGTFSSFLNINYAQNWQQFNQALSSFVAPIHNFVYADKQGNIGYLAPGKFPKRVHSGAVPAKGWLSESDWQGWIAQNEWPTLFNPESGMIVTANNNVLADDYPYPITSDWAEDYRAKRITHLLKNADRILSVEHFKQIQLDVLHPAKSKLLARMLQIQTRSPQQTEAINLLKKWDGNMQLTSPEASLFAAWTAHFNRLLLEDDSAKSSRVQHNLQALDSLMRQENQKFIETVLLDGQSEWCDYLETAQTIESCDQLLIYALDHALNELVQKLGTDMSTWQWSKLHIAQYPHFPLSDNIQAPHSPKSPDSILSEVFHRSIASPGGGDTVNVAPVSLMEDSRFNQFFGPSYRQIIDLKNDKNSLFSISTGQSGNVLSQHYDDLIAFHHQGKYILLLTNFHNKRLTLKPKIKAN</sequence>
<evidence type="ECO:0000256" key="3">
    <source>
        <dbReference type="ARBA" id="ARBA00023145"/>
    </source>
</evidence>
<dbReference type="InterPro" id="IPR023343">
    <property type="entry name" value="Penicillin_amidase_dom1"/>
</dbReference>
<dbReference type="Pfam" id="PF01804">
    <property type="entry name" value="Penicil_amidase"/>
    <property type="match status" value="1"/>
</dbReference>
<evidence type="ECO:0000313" key="6">
    <source>
        <dbReference type="Proteomes" id="UP001467690"/>
    </source>
</evidence>
<dbReference type="CDD" id="cd03747">
    <property type="entry name" value="Ntn_PGA_like"/>
    <property type="match status" value="1"/>
</dbReference>
<dbReference type="InterPro" id="IPR043146">
    <property type="entry name" value="Penicillin_amidase_N_B-knob"/>
</dbReference>
<organism evidence="5 6">
    <name type="scientific">Catenovulum sediminis</name>
    <dbReference type="NCBI Taxonomy" id="1740262"/>
    <lineage>
        <taxon>Bacteria</taxon>
        <taxon>Pseudomonadati</taxon>
        <taxon>Pseudomonadota</taxon>
        <taxon>Gammaproteobacteria</taxon>
        <taxon>Alteromonadales</taxon>
        <taxon>Alteromonadaceae</taxon>
        <taxon>Catenovulum</taxon>
    </lineage>
</organism>
<evidence type="ECO:0000256" key="2">
    <source>
        <dbReference type="ARBA" id="ARBA00022801"/>
    </source>
</evidence>
<dbReference type="RefSeq" id="WP_185976687.1">
    <property type="nucleotide sequence ID" value="NZ_CP041660.1"/>
</dbReference>
<dbReference type="Gene3D" id="2.30.120.10">
    <property type="match status" value="1"/>
</dbReference>
<dbReference type="SUPFAM" id="SSF56235">
    <property type="entry name" value="N-terminal nucleophile aminohydrolases (Ntn hydrolases)"/>
    <property type="match status" value="1"/>
</dbReference>
<comment type="caution">
    <text evidence="5">The sequence shown here is derived from an EMBL/GenBank/DDBJ whole genome shotgun (WGS) entry which is preliminary data.</text>
</comment>
<name>A0ABV1RF39_9ALTE</name>
<proteinExistence type="inferred from homology"/>
<dbReference type="PANTHER" id="PTHR34218">
    <property type="entry name" value="PEPTIDASE S45 PENICILLIN AMIDASE"/>
    <property type="match status" value="1"/>
</dbReference>
<dbReference type="InterPro" id="IPR043147">
    <property type="entry name" value="Penicillin_amidase_A-knob"/>
</dbReference>
<dbReference type="PIRSF" id="PIRSF001227">
    <property type="entry name" value="Pen_acylase"/>
    <property type="match status" value="1"/>
</dbReference>
<evidence type="ECO:0000256" key="1">
    <source>
        <dbReference type="ARBA" id="ARBA00006586"/>
    </source>
</evidence>
<dbReference type="Gene3D" id="1.10.439.10">
    <property type="entry name" value="Penicillin Amidohydrolase, domain 1"/>
    <property type="match status" value="1"/>
</dbReference>
<comment type="similarity">
    <text evidence="1">Belongs to the peptidase S45 family.</text>
</comment>
<dbReference type="GO" id="GO:0016787">
    <property type="term" value="F:hydrolase activity"/>
    <property type="evidence" value="ECO:0007669"/>
    <property type="project" value="UniProtKB-KW"/>
</dbReference>
<dbReference type="EMBL" id="JBELOE010000136">
    <property type="protein sequence ID" value="MER2491548.1"/>
    <property type="molecule type" value="Genomic_DNA"/>
</dbReference>
<protein>
    <submittedName>
        <fullName evidence="5">Penicillin acylase family protein</fullName>
        <ecNumber evidence="5">3.5.1.-</ecNumber>
    </submittedName>
</protein>
<evidence type="ECO:0000256" key="4">
    <source>
        <dbReference type="ARBA" id="ARBA00038735"/>
    </source>
</evidence>
<dbReference type="EC" id="3.5.1.-" evidence="5"/>